<keyword evidence="1" id="KW-0732">Signal</keyword>
<gene>
    <name evidence="2" type="ORF">SAMN04488122_3240</name>
</gene>
<accession>A0A1I0RQY5</accession>
<keyword evidence="3" id="KW-1185">Reference proteome</keyword>
<dbReference type="EMBL" id="FOJG01000001">
    <property type="protein sequence ID" value="SEW43613.1"/>
    <property type="molecule type" value="Genomic_DNA"/>
</dbReference>
<feature type="signal peptide" evidence="1">
    <location>
        <begin position="1"/>
        <end position="19"/>
    </location>
</feature>
<feature type="chain" id="PRO_5011514850" description="Outer membrane protein beta-barrel domain-containing protein" evidence="1">
    <location>
        <begin position="20"/>
        <end position="283"/>
    </location>
</feature>
<organism evidence="2 3">
    <name type="scientific">Chitinophaga arvensicola</name>
    <dbReference type="NCBI Taxonomy" id="29529"/>
    <lineage>
        <taxon>Bacteria</taxon>
        <taxon>Pseudomonadati</taxon>
        <taxon>Bacteroidota</taxon>
        <taxon>Chitinophagia</taxon>
        <taxon>Chitinophagales</taxon>
        <taxon>Chitinophagaceae</taxon>
        <taxon>Chitinophaga</taxon>
    </lineage>
</organism>
<evidence type="ECO:0000313" key="2">
    <source>
        <dbReference type="EMBL" id="SEW43613.1"/>
    </source>
</evidence>
<reference evidence="3" key="1">
    <citation type="submission" date="2016-10" db="EMBL/GenBank/DDBJ databases">
        <authorList>
            <person name="Varghese N."/>
            <person name="Submissions S."/>
        </authorList>
    </citation>
    <scope>NUCLEOTIDE SEQUENCE [LARGE SCALE GENOMIC DNA]</scope>
    <source>
        <strain evidence="3">DSM 3695</strain>
    </source>
</reference>
<dbReference type="STRING" id="29529.SAMN04488122_3240"/>
<name>A0A1I0RQY5_9BACT</name>
<protein>
    <recommendedName>
        <fullName evidence="4">Outer membrane protein beta-barrel domain-containing protein</fullName>
    </recommendedName>
</protein>
<evidence type="ECO:0000256" key="1">
    <source>
        <dbReference type="SAM" id="SignalP"/>
    </source>
</evidence>
<dbReference type="Proteomes" id="UP000199310">
    <property type="component" value="Unassembled WGS sequence"/>
</dbReference>
<dbReference type="OrthoDB" id="657710at2"/>
<dbReference type="AlphaFoldDB" id="A0A1I0RQY5"/>
<proteinExistence type="predicted"/>
<evidence type="ECO:0008006" key="4">
    <source>
        <dbReference type="Google" id="ProtNLM"/>
    </source>
</evidence>
<dbReference type="RefSeq" id="WP_089896422.1">
    <property type="nucleotide sequence ID" value="NZ_FOJG01000001.1"/>
</dbReference>
<evidence type="ECO:0000313" key="3">
    <source>
        <dbReference type="Proteomes" id="UP000199310"/>
    </source>
</evidence>
<sequence>MKTMILLFLFVLVSGAAFAQADSTHHRHRATPPWYVDRFRISAGFFIPFNHTSISIGNTAGTRGTELSFENNLGYNSTSYTFLGDFQWRAGRRSRFDLAYYRIQRSSSHVLDRNITFGDHTYPVNAGVDSYFNTDIYRFSYGYALLSKPKVEAGLMIGAHIVKAGVGIAAFANNAGFNASDSYGFTAPLPDIGIWGGYAFAPRWAVTGEFTYFSLDIDNIDGRILAANLQVMYRVVQRLSVTAGYTGFNFKVDATRKNLVGHLLWGFNGPSVSATWSFGHKPW</sequence>